<sequence length="45" mass="5070">MNVQNKLLDGALSRLTNRTVLLLDVLRLVIPNIRSRARAMRPITG</sequence>
<reference evidence="1 2" key="1">
    <citation type="submission" date="2016-10" db="EMBL/GenBank/DDBJ databases">
        <authorList>
            <person name="de Groot N.N."/>
        </authorList>
    </citation>
    <scope>NUCLEOTIDE SEQUENCE [LARGE SCALE GENOMIC DNA]</scope>
    <source>
        <strain evidence="1 2">Nl14</strain>
    </source>
</reference>
<dbReference type="AlphaFoldDB" id="A0A1I7IWH1"/>
<protein>
    <submittedName>
        <fullName evidence="1">Uncharacterized protein</fullName>
    </submittedName>
</protein>
<accession>A0A1I7IWH1</accession>
<dbReference type="Proteomes" id="UP000182649">
    <property type="component" value="Unassembled WGS sequence"/>
</dbReference>
<gene>
    <name evidence="1" type="ORF">SAMN05216417_12914</name>
</gene>
<dbReference type="EMBL" id="FPBZ01000029">
    <property type="protein sequence ID" value="SFU77264.1"/>
    <property type="molecule type" value="Genomic_DNA"/>
</dbReference>
<evidence type="ECO:0000313" key="1">
    <source>
        <dbReference type="EMBL" id="SFU77264.1"/>
    </source>
</evidence>
<organism evidence="1 2">
    <name type="scientific">Nitrosospira multiformis</name>
    <dbReference type="NCBI Taxonomy" id="1231"/>
    <lineage>
        <taxon>Bacteria</taxon>
        <taxon>Pseudomonadati</taxon>
        <taxon>Pseudomonadota</taxon>
        <taxon>Betaproteobacteria</taxon>
        <taxon>Nitrosomonadales</taxon>
        <taxon>Nitrosomonadaceae</taxon>
        <taxon>Nitrosospira</taxon>
    </lineage>
</organism>
<proteinExistence type="predicted"/>
<evidence type="ECO:0000313" key="2">
    <source>
        <dbReference type="Proteomes" id="UP000182649"/>
    </source>
</evidence>
<name>A0A1I7IWH1_9PROT</name>